<reference evidence="2 3" key="1">
    <citation type="journal article" date="2016" name="Nat. Commun.">
        <title>Thousands of microbial genomes shed light on interconnected biogeochemical processes in an aquifer system.</title>
        <authorList>
            <person name="Anantharaman K."/>
            <person name="Brown C.T."/>
            <person name="Hug L.A."/>
            <person name="Sharon I."/>
            <person name="Castelle C.J."/>
            <person name="Probst A.J."/>
            <person name="Thomas B.C."/>
            <person name="Singh A."/>
            <person name="Wilkins M.J."/>
            <person name="Karaoz U."/>
            <person name="Brodie E.L."/>
            <person name="Williams K.H."/>
            <person name="Hubbard S.S."/>
            <person name="Banfield J.F."/>
        </authorList>
    </citation>
    <scope>NUCLEOTIDE SEQUENCE [LARGE SCALE GENOMIC DNA]</scope>
</reference>
<name>A0A1F5G9M7_9BACT</name>
<feature type="compositionally biased region" description="Basic and acidic residues" evidence="1">
    <location>
        <begin position="92"/>
        <end position="103"/>
    </location>
</feature>
<gene>
    <name evidence="2" type="ORF">A2693_03665</name>
</gene>
<organism evidence="2 3">
    <name type="scientific">Candidatus Curtissbacteria bacterium RIFCSPHIGHO2_01_FULL_40_12</name>
    <dbReference type="NCBI Taxonomy" id="1797710"/>
    <lineage>
        <taxon>Bacteria</taxon>
        <taxon>Candidatus Curtissiibacteriota</taxon>
    </lineage>
</organism>
<sequence length="125" mass="14243">MKEMATEGSGEKPRTDYEKHLRYSQPNAEANQFEGHEDGPPTLGGKIERVRGRRKRTTPVVFQTGFPDGLGQSTGQFQILTRRRLKRLTPIEEEGRMASERTIDPQTATRARTQRFAISRKSGRK</sequence>
<dbReference type="Proteomes" id="UP000178577">
    <property type="component" value="Unassembled WGS sequence"/>
</dbReference>
<accession>A0A1F5G9M7</accession>
<dbReference type="EMBL" id="MFAY01000034">
    <property type="protein sequence ID" value="OGD88572.1"/>
    <property type="molecule type" value="Genomic_DNA"/>
</dbReference>
<dbReference type="AlphaFoldDB" id="A0A1F5G9M7"/>
<feature type="region of interest" description="Disordered" evidence="1">
    <location>
        <begin position="26"/>
        <end position="75"/>
    </location>
</feature>
<evidence type="ECO:0000313" key="3">
    <source>
        <dbReference type="Proteomes" id="UP000178577"/>
    </source>
</evidence>
<feature type="region of interest" description="Disordered" evidence="1">
    <location>
        <begin position="92"/>
        <end position="125"/>
    </location>
</feature>
<evidence type="ECO:0000256" key="1">
    <source>
        <dbReference type="SAM" id="MobiDB-lite"/>
    </source>
</evidence>
<proteinExistence type="predicted"/>
<evidence type="ECO:0000313" key="2">
    <source>
        <dbReference type="EMBL" id="OGD88572.1"/>
    </source>
</evidence>
<comment type="caution">
    <text evidence="2">The sequence shown here is derived from an EMBL/GenBank/DDBJ whole genome shotgun (WGS) entry which is preliminary data.</text>
</comment>
<protein>
    <submittedName>
        <fullName evidence="2">Uncharacterized protein</fullName>
    </submittedName>
</protein>